<dbReference type="EMBL" id="JACHHP010000001">
    <property type="protein sequence ID" value="MBB5206894.1"/>
    <property type="molecule type" value="Genomic_DNA"/>
</dbReference>
<evidence type="ECO:0000256" key="2">
    <source>
        <dbReference type="ARBA" id="ARBA00022777"/>
    </source>
</evidence>
<evidence type="ECO:0000256" key="3">
    <source>
        <dbReference type="ARBA" id="ARBA00023012"/>
    </source>
</evidence>
<dbReference type="EC" id="2.7.13.3" evidence="6"/>
<name>A0A7W8D2Z4_9GAMM</name>
<dbReference type="InterPro" id="IPR050482">
    <property type="entry name" value="Sensor_HK_TwoCompSys"/>
</dbReference>
<keyword evidence="3" id="KW-0902">Two-component regulatory system</keyword>
<protein>
    <submittedName>
        <fullName evidence="6">Two-component system sensor histidine kinase UhpB</fullName>
        <ecNumber evidence="6">2.7.13.3</ecNumber>
    </submittedName>
</protein>
<dbReference type="Gene3D" id="1.20.5.1930">
    <property type="match status" value="1"/>
</dbReference>
<evidence type="ECO:0000259" key="4">
    <source>
        <dbReference type="Pfam" id="PF02518"/>
    </source>
</evidence>
<organism evidence="6 7">
    <name type="scientific">Chiayiivirga flava</name>
    <dbReference type="NCBI Taxonomy" id="659595"/>
    <lineage>
        <taxon>Bacteria</taxon>
        <taxon>Pseudomonadati</taxon>
        <taxon>Pseudomonadota</taxon>
        <taxon>Gammaproteobacteria</taxon>
        <taxon>Lysobacterales</taxon>
        <taxon>Lysobacteraceae</taxon>
        <taxon>Chiayiivirga</taxon>
    </lineage>
</organism>
<sequence length="259" mass="28150">MNDPSRADVDLSDDALAQLAKLRGEQKRLFAELQSGEGQFRRLARSVWRVQEDERRRIARDLHDGLGQTLSALRHRIEALGALREETGFDAQLSATLALCDGALQEMRHLARLLRPQILDDLGLEAAIRWLARSTGEQARCRVEVDVVALPEPLPPDIASVAFRVVQEALANIARHAHATQVMVRIGQRDGHLVLLVVDDGRGCDLAAAQAAASGSRSSGLAGMRERVLLFGGRFQAISAPGEGMQIRVLLPLAAGDPT</sequence>
<proteinExistence type="predicted"/>
<evidence type="ECO:0000313" key="6">
    <source>
        <dbReference type="EMBL" id="MBB5206894.1"/>
    </source>
</evidence>
<dbReference type="AlphaFoldDB" id="A0A7W8D2Z4"/>
<comment type="caution">
    <text evidence="6">The sequence shown here is derived from an EMBL/GenBank/DDBJ whole genome shotgun (WGS) entry which is preliminary data.</text>
</comment>
<reference evidence="6 7" key="1">
    <citation type="submission" date="2020-08" db="EMBL/GenBank/DDBJ databases">
        <title>Genomic Encyclopedia of Type Strains, Phase IV (KMG-IV): sequencing the most valuable type-strain genomes for metagenomic binning, comparative biology and taxonomic classification.</title>
        <authorList>
            <person name="Goeker M."/>
        </authorList>
    </citation>
    <scope>NUCLEOTIDE SEQUENCE [LARGE SCALE GENOMIC DNA]</scope>
    <source>
        <strain evidence="6 7">DSM 24163</strain>
    </source>
</reference>
<dbReference type="RefSeq" id="WP_183959295.1">
    <property type="nucleotide sequence ID" value="NZ_JACHHP010000001.1"/>
</dbReference>
<dbReference type="GO" id="GO:0016020">
    <property type="term" value="C:membrane"/>
    <property type="evidence" value="ECO:0007669"/>
    <property type="project" value="InterPro"/>
</dbReference>
<evidence type="ECO:0000256" key="1">
    <source>
        <dbReference type="ARBA" id="ARBA00022679"/>
    </source>
</evidence>
<gene>
    <name evidence="6" type="ORF">HNQ52_000410</name>
</gene>
<feature type="domain" description="Signal transduction histidine kinase subgroup 3 dimerisation and phosphoacceptor" evidence="5">
    <location>
        <begin position="54"/>
        <end position="118"/>
    </location>
</feature>
<feature type="domain" description="Histidine kinase/HSP90-like ATPase" evidence="4">
    <location>
        <begin position="163"/>
        <end position="254"/>
    </location>
</feature>
<dbReference type="Pfam" id="PF07730">
    <property type="entry name" value="HisKA_3"/>
    <property type="match status" value="1"/>
</dbReference>
<dbReference type="PANTHER" id="PTHR24421:SF58">
    <property type="entry name" value="SIGNAL TRANSDUCTION HISTIDINE-PROTEIN KINASE_PHOSPHATASE UHPB"/>
    <property type="match status" value="1"/>
</dbReference>
<evidence type="ECO:0000313" key="7">
    <source>
        <dbReference type="Proteomes" id="UP000521199"/>
    </source>
</evidence>
<dbReference type="InterPro" id="IPR003594">
    <property type="entry name" value="HATPase_dom"/>
</dbReference>
<accession>A0A7W8D2Z4</accession>
<dbReference type="SUPFAM" id="SSF55874">
    <property type="entry name" value="ATPase domain of HSP90 chaperone/DNA topoisomerase II/histidine kinase"/>
    <property type="match status" value="1"/>
</dbReference>
<keyword evidence="2 6" id="KW-0418">Kinase</keyword>
<dbReference type="GO" id="GO:0046983">
    <property type="term" value="F:protein dimerization activity"/>
    <property type="evidence" value="ECO:0007669"/>
    <property type="project" value="InterPro"/>
</dbReference>
<dbReference type="CDD" id="cd16917">
    <property type="entry name" value="HATPase_UhpB-NarQ-NarX-like"/>
    <property type="match status" value="1"/>
</dbReference>
<dbReference type="Gene3D" id="3.30.565.10">
    <property type="entry name" value="Histidine kinase-like ATPase, C-terminal domain"/>
    <property type="match status" value="1"/>
</dbReference>
<dbReference type="PANTHER" id="PTHR24421">
    <property type="entry name" value="NITRATE/NITRITE SENSOR PROTEIN NARX-RELATED"/>
    <property type="match status" value="1"/>
</dbReference>
<dbReference type="InterPro" id="IPR011712">
    <property type="entry name" value="Sig_transdc_His_kin_sub3_dim/P"/>
</dbReference>
<dbReference type="Pfam" id="PF02518">
    <property type="entry name" value="HATPase_c"/>
    <property type="match status" value="1"/>
</dbReference>
<dbReference type="GO" id="GO:0000155">
    <property type="term" value="F:phosphorelay sensor kinase activity"/>
    <property type="evidence" value="ECO:0007669"/>
    <property type="project" value="InterPro"/>
</dbReference>
<keyword evidence="1 6" id="KW-0808">Transferase</keyword>
<evidence type="ECO:0000259" key="5">
    <source>
        <dbReference type="Pfam" id="PF07730"/>
    </source>
</evidence>
<keyword evidence="7" id="KW-1185">Reference proteome</keyword>
<dbReference type="Proteomes" id="UP000521199">
    <property type="component" value="Unassembled WGS sequence"/>
</dbReference>
<dbReference type="InterPro" id="IPR036890">
    <property type="entry name" value="HATPase_C_sf"/>
</dbReference>